<sequence>MSIYPSVPLGKTNCCVLSILIWLFALALSFLRRGPLGIDSKQASLISLPWHAHNATEESSTFCLGFAGTASVIRNSIYHNLVRVAQRSNSEQSLV</sequence>
<dbReference type="EMBL" id="KZ678142">
    <property type="protein sequence ID" value="PSN62262.1"/>
    <property type="molecule type" value="Genomic_DNA"/>
</dbReference>
<evidence type="ECO:0000313" key="2">
    <source>
        <dbReference type="Proteomes" id="UP000240883"/>
    </source>
</evidence>
<proteinExistence type="predicted"/>
<dbReference type="AlphaFoldDB" id="A0A2T2N9Y4"/>
<accession>A0A2T2N9Y4</accession>
<organism evidence="1 2">
    <name type="scientific">Corynespora cassiicola Philippines</name>
    <dbReference type="NCBI Taxonomy" id="1448308"/>
    <lineage>
        <taxon>Eukaryota</taxon>
        <taxon>Fungi</taxon>
        <taxon>Dikarya</taxon>
        <taxon>Ascomycota</taxon>
        <taxon>Pezizomycotina</taxon>
        <taxon>Dothideomycetes</taxon>
        <taxon>Pleosporomycetidae</taxon>
        <taxon>Pleosporales</taxon>
        <taxon>Corynesporascaceae</taxon>
        <taxon>Corynespora</taxon>
    </lineage>
</organism>
<name>A0A2T2N9Y4_CORCC</name>
<gene>
    <name evidence="1" type="ORF">BS50DRAFT_141604</name>
</gene>
<keyword evidence="2" id="KW-1185">Reference proteome</keyword>
<evidence type="ECO:0000313" key="1">
    <source>
        <dbReference type="EMBL" id="PSN62262.1"/>
    </source>
</evidence>
<reference evidence="1 2" key="1">
    <citation type="journal article" date="2018" name="Front. Microbiol.">
        <title>Genome-Wide Analysis of Corynespora cassiicola Leaf Fall Disease Putative Effectors.</title>
        <authorList>
            <person name="Lopez D."/>
            <person name="Ribeiro S."/>
            <person name="Label P."/>
            <person name="Fumanal B."/>
            <person name="Venisse J.S."/>
            <person name="Kohler A."/>
            <person name="de Oliveira R.R."/>
            <person name="Labutti K."/>
            <person name="Lipzen A."/>
            <person name="Lail K."/>
            <person name="Bauer D."/>
            <person name="Ohm R.A."/>
            <person name="Barry K.W."/>
            <person name="Spatafora J."/>
            <person name="Grigoriev I.V."/>
            <person name="Martin F.M."/>
            <person name="Pujade-Renaud V."/>
        </authorList>
    </citation>
    <scope>NUCLEOTIDE SEQUENCE [LARGE SCALE GENOMIC DNA]</scope>
    <source>
        <strain evidence="1 2">Philippines</strain>
    </source>
</reference>
<protein>
    <submittedName>
        <fullName evidence="1">Uncharacterized protein</fullName>
    </submittedName>
</protein>
<dbReference type="Proteomes" id="UP000240883">
    <property type="component" value="Unassembled WGS sequence"/>
</dbReference>